<keyword evidence="5" id="KW-1185">Reference proteome</keyword>
<evidence type="ECO:0000313" key="5">
    <source>
        <dbReference type="Proteomes" id="UP000555828"/>
    </source>
</evidence>
<keyword evidence="2" id="KW-0732">Signal</keyword>
<accession>A0A841GJ70</accession>
<evidence type="ECO:0000259" key="3">
    <source>
        <dbReference type="PROSITE" id="PS51272"/>
    </source>
</evidence>
<evidence type="ECO:0000313" key="4">
    <source>
        <dbReference type="EMBL" id="MBB6062417.1"/>
    </source>
</evidence>
<evidence type="ECO:0000256" key="2">
    <source>
        <dbReference type="SAM" id="SignalP"/>
    </source>
</evidence>
<reference evidence="4 5" key="1">
    <citation type="submission" date="2020-08" db="EMBL/GenBank/DDBJ databases">
        <title>Genomic Encyclopedia of Type Strains, Phase IV (KMG-IV): sequencing the most valuable type-strain genomes for metagenomic binning, comparative biology and taxonomic classification.</title>
        <authorList>
            <person name="Goeker M."/>
        </authorList>
    </citation>
    <scope>NUCLEOTIDE SEQUENCE [LARGE SCALE GENOMIC DNA]</scope>
    <source>
        <strain evidence="4 5">DSM 13481</strain>
    </source>
</reference>
<gene>
    <name evidence="4" type="ORF">HNP65_000855</name>
</gene>
<dbReference type="InterPro" id="IPR001119">
    <property type="entry name" value="SLH_dom"/>
</dbReference>
<evidence type="ECO:0000256" key="1">
    <source>
        <dbReference type="SAM" id="Phobius"/>
    </source>
</evidence>
<keyword evidence="1" id="KW-0472">Membrane</keyword>
<feature type="chain" id="PRO_5032810408" description="SLH domain-containing protein" evidence="2">
    <location>
        <begin position="20"/>
        <end position="343"/>
    </location>
</feature>
<dbReference type="PANTHER" id="PTHR43308:SF1">
    <property type="entry name" value="OUTER MEMBRANE PROTEIN ALPHA"/>
    <property type="match status" value="1"/>
</dbReference>
<protein>
    <recommendedName>
        <fullName evidence="3">SLH domain-containing protein</fullName>
    </recommendedName>
</protein>
<keyword evidence="1" id="KW-0812">Transmembrane</keyword>
<organism evidence="4 5">
    <name type="scientific">Thermosipho japonicus</name>
    <dbReference type="NCBI Taxonomy" id="90323"/>
    <lineage>
        <taxon>Bacteria</taxon>
        <taxon>Thermotogati</taxon>
        <taxon>Thermotogota</taxon>
        <taxon>Thermotogae</taxon>
        <taxon>Thermotogales</taxon>
        <taxon>Fervidobacteriaceae</taxon>
        <taxon>Thermosipho</taxon>
    </lineage>
</organism>
<keyword evidence="1" id="KW-1133">Transmembrane helix</keyword>
<dbReference type="RefSeq" id="WP_184619097.1">
    <property type="nucleotide sequence ID" value="NZ_JACHEX010000002.1"/>
</dbReference>
<feature type="signal peptide" evidence="2">
    <location>
        <begin position="1"/>
        <end position="19"/>
    </location>
</feature>
<comment type="caution">
    <text evidence="4">The sequence shown here is derived from an EMBL/GenBank/DDBJ whole genome shotgun (WGS) entry which is preliminary data.</text>
</comment>
<dbReference type="Pfam" id="PF00395">
    <property type="entry name" value="SLH"/>
    <property type="match status" value="1"/>
</dbReference>
<feature type="domain" description="SLH" evidence="3">
    <location>
        <begin position="17"/>
        <end position="80"/>
    </location>
</feature>
<dbReference type="InterPro" id="IPR051465">
    <property type="entry name" value="Cell_Envelope_Struct_Comp"/>
</dbReference>
<name>A0A841GJ70_9BACT</name>
<feature type="transmembrane region" description="Helical" evidence="1">
    <location>
        <begin position="320"/>
        <end position="340"/>
    </location>
</feature>
<dbReference type="Proteomes" id="UP000555828">
    <property type="component" value="Unassembled WGS sequence"/>
</dbReference>
<dbReference type="EMBL" id="JACHEX010000002">
    <property type="protein sequence ID" value="MBB6062417.1"/>
    <property type="molecule type" value="Genomic_DNA"/>
</dbReference>
<dbReference type="PROSITE" id="PS51272">
    <property type="entry name" value="SLH"/>
    <property type="match status" value="1"/>
</dbReference>
<sequence length="343" mass="38288">MKKLLVILSVVLVSVFALAELKDVPTNHWAYDSVVMLEKAGVITGYPDGTFKGTNNVTRYELAVFLARTMKLLEEDIQKLSVTVDVHENDISALYDIVGQLKKSVALMAKSEDVEALSKRVDVLDKDVIRIYDNLSKKVSKEEVEQMLNDSLESVNGQIEFLYKKITVSEENGKKYTDEKVNELVGKVLNIETNVNDAIPMLRNLVYQNSENIKNLESRLIRYINVKIKSFDAKLKSLDELKQMAEFNTDTINGFAAKLGEVEYALRKQIEATNKLVEANSKEIEGLKTNVEEVKASVNEKASKTEVEDLNKKVDSVNTMAIIGIVAGFVGLGLAIYAAFVKP</sequence>
<dbReference type="AlphaFoldDB" id="A0A841GJ70"/>
<dbReference type="PANTHER" id="PTHR43308">
    <property type="entry name" value="OUTER MEMBRANE PROTEIN ALPHA-RELATED"/>
    <property type="match status" value="1"/>
</dbReference>
<proteinExistence type="predicted"/>